<evidence type="ECO:0000256" key="2">
    <source>
        <dbReference type="SAM" id="Phobius"/>
    </source>
</evidence>
<gene>
    <name evidence="3" type="ORF">ACH47X_12530</name>
</gene>
<evidence type="ECO:0008006" key="5">
    <source>
        <dbReference type="Google" id="ProtNLM"/>
    </source>
</evidence>
<dbReference type="Proteomes" id="UP001611580">
    <property type="component" value="Unassembled WGS sequence"/>
</dbReference>
<evidence type="ECO:0000313" key="4">
    <source>
        <dbReference type="Proteomes" id="UP001611580"/>
    </source>
</evidence>
<keyword evidence="4" id="KW-1185">Reference proteome</keyword>
<name>A0ABW7XJM8_9MICO</name>
<accession>A0ABW7XJM8</accession>
<comment type="caution">
    <text evidence="3">The sequence shown here is derived from an EMBL/GenBank/DDBJ whole genome shotgun (WGS) entry which is preliminary data.</text>
</comment>
<dbReference type="EMBL" id="JBIRYI010000007">
    <property type="protein sequence ID" value="MFI2487735.1"/>
    <property type="molecule type" value="Genomic_DNA"/>
</dbReference>
<keyword evidence="2" id="KW-1133">Transmembrane helix</keyword>
<feature type="transmembrane region" description="Helical" evidence="2">
    <location>
        <begin position="231"/>
        <end position="251"/>
    </location>
</feature>
<organism evidence="3 4">
    <name type="scientific">Promicromonospora kroppenstedtii</name>
    <dbReference type="NCBI Taxonomy" id="440482"/>
    <lineage>
        <taxon>Bacteria</taxon>
        <taxon>Bacillati</taxon>
        <taxon>Actinomycetota</taxon>
        <taxon>Actinomycetes</taxon>
        <taxon>Micrococcales</taxon>
        <taxon>Promicromonosporaceae</taxon>
        <taxon>Promicromonospora</taxon>
    </lineage>
</organism>
<sequence>MARKATSEETQEATPEPSAEDDALIEVVPEIPAITWPMCEGDEYVPPTLRAPRDTAGIDYEFEDYWYTHPYLVPIDLEVYATLKEGYTWGSDVPEGWRLSQTGGVFDVRFEDVPCAPHNDPIVPELPVVTQAECVDGELTEPTVTVPENTEGITYELREDDAGTRVLAKTSWSYFLVGPEEMPEGWTWSDPDVAWYDVTFDDVSCEPGAGQPAQPGAEEPEMLAATGPGDAAVLGGAALLAVAAGVALIMVRRRVTGR</sequence>
<reference evidence="3 4" key="1">
    <citation type="submission" date="2024-10" db="EMBL/GenBank/DDBJ databases">
        <title>The Natural Products Discovery Center: Release of the First 8490 Sequenced Strains for Exploring Actinobacteria Biosynthetic Diversity.</title>
        <authorList>
            <person name="Kalkreuter E."/>
            <person name="Kautsar S.A."/>
            <person name="Yang D."/>
            <person name="Bader C.D."/>
            <person name="Teijaro C.N."/>
            <person name="Fluegel L."/>
            <person name="Davis C.M."/>
            <person name="Simpson J.R."/>
            <person name="Lauterbach L."/>
            <person name="Steele A.D."/>
            <person name="Gui C."/>
            <person name="Meng S."/>
            <person name="Li G."/>
            <person name="Viehrig K."/>
            <person name="Ye F."/>
            <person name="Su P."/>
            <person name="Kiefer A.F."/>
            <person name="Nichols A."/>
            <person name="Cepeda A.J."/>
            <person name="Yan W."/>
            <person name="Fan B."/>
            <person name="Jiang Y."/>
            <person name="Adhikari A."/>
            <person name="Zheng C.-J."/>
            <person name="Schuster L."/>
            <person name="Cowan T.M."/>
            <person name="Smanski M.J."/>
            <person name="Chevrette M.G."/>
            <person name="De Carvalho L.P.S."/>
            <person name="Shen B."/>
        </authorList>
    </citation>
    <scope>NUCLEOTIDE SEQUENCE [LARGE SCALE GENOMIC DNA]</scope>
    <source>
        <strain evidence="3 4">NPDC019481</strain>
    </source>
</reference>
<evidence type="ECO:0000313" key="3">
    <source>
        <dbReference type="EMBL" id="MFI2487735.1"/>
    </source>
</evidence>
<dbReference type="RefSeq" id="WP_397404696.1">
    <property type="nucleotide sequence ID" value="NZ_JBIRYI010000007.1"/>
</dbReference>
<proteinExistence type="predicted"/>
<keyword evidence="2" id="KW-0472">Membrane</keyword>
<protein>
    <recommendedName>
        <fullName evidence="5">LPXTG-motif cell wall anchor domain-containing protein</fullName>
    </recommendedName>
</protein>
<feature type="region of interest" description="Disordered" evidence="1">
    <location>
        <begin position="1"/>
        <end position="22"/>
    </location>
</feature>
<evidence type="ECO:0000256" key="1">
    <source>
        <dbReference type="SAM" id="MobiDB-lite"/>
    </source>
</evidence>
<keyword evidence="2" id="KW-0812">Transmembrane</keyword>